<dbReference type="PANTHER" id="PTHR43723">
    <property type="entry name" value="COBALT TRANSPORT PROTEIN CBIQ"/>
    <property type="match status" value="1"/>
</dbReference>
<evidence type="ECO:0000256" key="5">
    <source>
        <dbReference type="SAM" id="Phobius"/>
    </source>
</evidence>
<dbReference type="PANTHER" id="PTHR43723:SF1">
    <property type="entry name" value="COBALT TRANSPORT PROTEIN CBIQ"/>
    <property type="match status" value="1"/>
</dbReference>
<keyword evidence="3 5" id="KW-1133">Transmembrane helix</keyword>
<sequence length="237" mass="26507">MHLAEIDYISNNGESMLHRCRVFSKFILILCLLASLLLTSSLLKLSVLIAIILMLFIISKVSFKKIVHLALYPVFFSLIFALIMSRQSLVLAGVIILRALGAGLSMLLLITTTPYVDVFAFLSLFMPSLLVDIFIFTYRSFFILIEKIGSLMKSIKLKGGHKPLNICKNLSNIAGAIGVLIIHSFEMSERMYKIYTLRGYNGRIPLNVELFPLKAFDFAIISASIIILVGTVIPWSL</sequence>
<keyword evidence="7" id="KW-1185">Reference proteome</keyword>
<feature type="transmembrane region" description="Helical" evidence="5">
    <location>
        <begin position="118"/>
        <end position="145"/>
    </location>
</feature>
<feature type="transmembrane region" description="Helical" evidence="5">
    <location>
        <begin position="215"/>
        <end position="235"/>
    </location>
</feature>
<dbReference type="EMBL" id="SLYC01000009">
    <property type="protein sequence ID" value="TCQ03487.1"/>
    <property type="molecule type" value="Genomic_DNA"/>
</dbReference>
<dbReference type="GO" id="GO:0006824">
    <property type="term" value="P:cobalt ion transport"/>
    <property type="evidence" value="ECO:0007669"/>
    <property type="project" value="TreeGrafter"/>
</dbReference>
<evidence type="ECO:0000256" key="3">
    <source>
        <dbReference type="ARBA" id="ARBA00022989"/>
    </source>
</evidence>
<proteinExistence type="predicted"/>
<name>A0A4R2TLT1_9FIRM</name>
<gene>
    <name evidence="6" type="ORF">EDD79_100972</name>
</gene>
<comment type="subcellular location">
    <subcellularLocation>
        <location evidence="1">Membrane</location>
        <topology evidence="1">Multi-pass membrane protein</topology>
    </subcellularLocation>
</comment>
<dbReference type="Pfam" id="PF02361">
    <property type="entry name" value="CbiQ"/>
    <property type="match status" value="1"/>
</dbReference>
<reference evidence="6 7" key="1">
    <citation type="submission" date="2019-03" db="EMBL/GenBank/DDBJ databases">
        <title>Genomic Encyclopedia of Type Strains, Phase IV (KMG-IV): sequencing the most valuable type-strain genomes for metagenomic binning, comparative biology and taxonomic classification.</title>
        <authorList>
            <person name="Goeker M."/>
        </authorList>
    </citation>
    <scope>NUCLEOTIDE SEQUENCE [LARGE SCALE GENOMIC DNA]</scope>
    <source>
        <strain evidence="6 7">DSM 100013</strain>
    </source>
</reference>
<keyword evidence="2 5" id="KW-0812">Transmembrane</keyword>
<evidence type="ECO:0000256" key="2">
    <source>
        <dbReference type="ARBA" id="ARBA00022692"/>
    </source>
</evidence>
<feature type="transmembrane region" description="Helical" evidence="5">
    <location>
        <begin position="166"/>
        <end position="185"/>
    </location>
</feature>
<feature type="transmembrane region" description="Helical" evidence="5">
    <location>
        <begin position="26"/>
        <end position="59"/>
    </location>
</feature>
<evidence type="ECO:0000313" key="6">
    <source>
        <dbReference type="EMBL" id="TCQ03487.1"/>
    </source>
</evidence>
<protein>
    <submittedName>
        <fullName evidence="6">Cobalt/nickel transport system permease protein</fullName>
    </submittedName>
</protein>
<keyword evidence="4 5" id="KW-0472">Membrane</keyword>
<dbReference type="InterPro" id="IPR003339">
    <property type="entry name" value="ABC/ECF_trnsptr_transmembrane"/>
</dbReference>
<comment type="caution">
    <text evidence="6">The sequence shown here is derived from an EMBL/GenBank/DDBJ whole genome shotgun (WGS) entry which is preliminary data.</text>
</comment>
<organism evidence="6 7">
    <name type="scientific">Serpentinicella alkaliphila</name>
    <dbReference type="NCBI Taxonomy" id="1734049"/>
    <lineage>
        <taxon>Bacteria</taxon>
        <taxon>Bacillati</taxon>
        <taxon>Bacillota</taxon>
        <taxon>Clostridia</taxon>
        <taxon>Peptostreptococcales</taxon>
        <taxon>Natronincolaceae</taxon>
        <taxon>Serpentinicella</taxon>
    </lineage>
</organism>
<dbReference type="Proteomes" id="UP000295504">
    <property type="component" value="Unassembled WGS sequence"/>
</dbReference>
<feature type="transmembrane region" description="Helical" evidence="5">
    <location>
        <begin position="65"/>
        <end position="83"/>
    </location>
</feature>
<dbReference type="CDD" id="cd16914">
    <property type="entry name" value="EcfT"/>
    <property type="match status" value="1"/>
</dbReference>
<dbReference type="RefSeq" id="WP_132848029.1">
    <property type="nucleotide sequence ID" value="NZ_CP058648.1"/>
</dbReference>
<evidence type="ECO:0000256" key="4">
    <source>
        <dbReference type="ARBA" id="ARBA00023136"/>
    </source>
</evidence>
<dbReference type="GO" id="GO:0043190">
    <property type="term" value="C:ATP-binding cassette (ABC) transporter complex"/>
    <property type="evidence" value="ECO:0007669"/>
    <property type="project" value="TreeGrafter"/>
</dbReference>
<feature type="transmembrane region" description="Helical" evidence="5">
    <location>
        <begin position="90"/>
        <end position="112"/>
    </location>
</feature>
<dbReference type="InterPro" id="IPR052770">
    <property type="entry name" value="Cobalt_transport_CbiQ"/>
</dbReference>
<dbReference type="AlphaFoldDB" id="A0A4R2TLT1"/>
<evidence type="ECO:0000313" key="7">
    <source>
        <dbReference type="Proteomes" id="UP000295504"/>
    </source>
</evidence>
<dbReference type="OrthoDB" id="1952270at2"/>
<accession>A0A4R2TLT1</accession>
<evidence type="ECO:0000256" key="1">
    <source>
        <dbReference type="ARBA" id="ARBA00004141"/>
    </source>
</evidence>